<feature type="chain" id="PRO_5028129510" description="Serine protease" evidence="1">
    <location>
        <begin position="31"/>
        <end position="424"/>
    </location>
</feature>
<accession>A0A7D9D2C4</accession>
<dbReference type="AlphaFoldDB" id="A0A7D9D2C4"/>
<keyword evidence="1" id="KW-0732">Signal</keyword>
<name>A0A7D9D2C4_9GAMM</name>
<dbReference type="SUPFAM" id="SSF50494">
    <property type="entry name" value="Trypsin-like serine proteases"/>
    <property type="match status" value="1"/>
</dbReference>
<evidence type="ECO:0008006" key="3">
    <source>
        <dbReference type="Google" id="ProtNLM"/>
    </source>
</evidence>
<dbReference type="PANTHER" id="PTHR43019:SF23">
    <property type="entry name" value="PROTEASE DO-LIKE 5, CHLOROPLASTIC"/>
    <property type="match status" value="1"/>
</dbReference>
<sequence length="424" mass="45247">MVVSFELNKSFNGFALMLACLCLLADSAWAQDKNIEKSFPNVVMIDAKIDGQPGFGAGIVIGTRAGRIYIATADHVVRSGRREATDIQVRFRFLPGVRFDARLLEHKDKGLDVAIISVAGGSNQIPEGEFKFDILGVSGDLERGSDVHPLGNPSANAWGVALNPEKVDNRKATVIAFQSSYIQGGHSGGALLDSCGDVVGMIVRDNAPNGEAVRIESVLDFLKQSNYPVDLNKTGGCAGGDVQVVDNNGALSLSVGGTIAIENGAIFRGRPIVALVWSTDKGDGDISFDEQAQLNGLNFQIDLNGPPPDPVLFVIGNVRLGIGALVVYDDANGDGIGTRDEMVGGSPTNMITYLQGNFGEAMRDAGEEPDTMMQLPQGYALTRSITPQERGKSGGFDDLVPIPPQRVYLIVPKNRTDIKFPNWT</sequence>
<evidence type="ECO:0000313" key="2">
    <source>
        <dbReference type="EMBL" id="VUX56158.1"/>
    </source>
</evidence>
<feature type="signal peptide" evidence="1">
    <location>
        <begin position="1"/>
        <end position="30"/>
    </location>
</feature>
<dbReference type="InterPro" id="IPR043504">
    <property type="entry name" value="Peptidase_S1_PA_chymotrypsin"/>
</dbReference>
<protein>
    <recommendedName>
        <fullName evidence="3">Serine protease</fullName>
    </recommendedName>
</protein>
<reference evidence="2" key="1">
    <citation type="submission" date="2019-07" db="EMBL/GenBank/DDBJ databases">
        <authorList>
            <person name="Weber M."/>
            <person name="Kostadinov I."/>
            <person name="Kostadinov D I."/>
        </authorList>
    </citation>
    <scope>NUCLEOTIDE SEQUENCE</scope>
    <source>
        <strain evidence="2">Gfbio:sag-sample-m06:053724c1-46a9-4a36-b237-ea2bf867836b</strain>
    </source>
</reference>
<evidence type="ECO:0000256" key="1">
    <source>
        <dbReference type="SAM" id="SignalP"/>
    </source>
</evidence>
<dbReference type="Pfam" id="PF13365">
    <property type="entry name" value="Trypsin_2"/>
    <property type="match status" value="1"/>
</dbReference>
<proteinExistence type="predicted"/>
<organism evidence="2">
    <name type="scientific">uncultured Woeseiaceae bacterium</name>
    <dbReference type="NCBI Taxonomy" id="1983305"/>
    <lineage>
        <taxon>Bacteria</taxon>
        <taxon>Pseudomonadati</taxon>
        <taxon>Pseudomonadota</taxon>
        <taxon>Gammaproteobacteria</taxon>
        <taxon>Woeseiales</taxon>
        <taxon>Woeseiaceae</taxon>
        <taxon>environmental samples</taxon>
    </lineage>
</organism>
<dbReference type="PANTHER" id="PTHR43019">
    <property type="entry name" value="SERINE ENDOPROTEASE DEGS"/>
    <property type="match status" value="1"/>
</dbReference>
<dbReference type="Gene3D" id="2.40.10.10">
    <property type="entry name" value="Trypsin-like serine proteases"/>
    <property type="match status" value="2"/>
</dbReference>
<dbReference type="InterPro" id="IPR009003">
    <property type="entry name" value="Peptidase_S1_PA"/>
</dbReference>
<dbReference type="EMBL" id="LR633967">
    <property type="protein sequence ID" value="VUX56158.1"/>
    <property type="molecule type" value="Genomic_DNA"/>
</dbReference>
<gene>
    <name evidence="2" type="ORF">JTBM06_V1_350005</name>
</gene>